<accession>A0A5R9B9G8</accession>
<feature type="domain" description="PRD" evidence="3">
    <location>
        <begin position="282"/>
        <end position="388"/>
    </location>
</feature>
<comment type="caution">
    <text evidence="4">The sequence shown here is derived from an EMBL/GenBank/DDBJ whole genome shotgun (WGS) entry which is preliminary data.</text>
</comment>
<dbReference type="InterPro" id="IPR016152">
    <property type="entry name" value="PTrfase/Anion_transptr"/>
</dbReference>
<dbReference type="InterPro" id="IPR013196">
    <property type="entry name" value="HTH_11"/>
</dbReference>
<dbReference type="InterPro" id="IPR036634">
    <property type="entry name" value="PRD_sf"/>
</dbReference>
<evidence type="ECO:0000259" key="2">
    <source>
        <dbReference type="PROSITE" id="PS51094"/>
    </source>
</evidence>
<feature type="domain" description="PTS EIIA type-2" evidence="2">
    <location>
        <begin position="491"/>
        <end position="631"/>
    </location>
</feature>
<protein>
    <submittedName>
        <fullName evidence="4">PRD domain-containing protein</fullName>
    </submittedName>
</protein>
<dbReference type="RefSeq" id="WP_138253449.1">
    <property type="nucleotide sequence ID" value="NZ_VAVZ01000027.1"/>
</dbReference>
<evidence type="ECO:0000259" key="3">
    <source>
        <dbReference type="PROSITE" id="PS51372"/>
    </source>
</evidence>
<dbReference type="SUPFAM" id="SSF63520">
    <property type="entry name" value="PTS-regulatory domain, PRD"/>
    <property type="match status" value="1"/>
</dbReference>
<gene>
    <name evidence="4" type="ORF">FEF26_10280</name>
</gene>
<dbReference type="GO" id="GO:0006355">
    <property type="term" value="P:regulation of DNA-templated transcription"/>
    <property type="evidence" value="ECO:0007669"/>
    <property type="project" value="InterPro"/>
</dbReference>
<dbReference type="SUPFAM" id="SSF55804">
    <property type="entry name" value="Phoshotransferase/anion transport protein"/>
    <property type="match status" value="1"/>
</dbReference>
<dbReference type="Pfam" id="PF00874">
    <property type="entry name" value="PRD"/>
    <property type="match status" value="1"/>
</dbReference>
<dbReference type="Gene3D" id="1.10.1790.10">
    <property type="entry name" value="PRD domain"/>
    <property type="match status" value="1"/>
</dbReference>
<dbReference type="Proteomes" id="UP000310458">
    <property type="component" value="Unassembled WGS sequence"/>
</dbReference>
<evidence type="ECO:0000313" key="4">
    <source>
        <dbReference type="EMBL" id="TLP95754.1"/>
    </source>
</evidence>
<evidence type="ECO:0000256" key="1">
    <source>
        <dbReference type="ARBA" id="ARBA00022737"/>
    </source>
</evidence>
<dbReference type="AlphaFoldDB" id="A0A5R9B9G8"/>
<keyword evidence="5" id="KW-1185">Reference proteome</keyword>
<sequence length="634" mass="70068">MRRRPEKVANLLLRAEGWVTAGSIADSLGVTPRSVRSYVSQLNARSTPVTAVESGPLGYRADRAVLAGLRGEAEGETPQDRVHSLVRELLGASSGIDIHRTAARLHVSEATIESDLVRVRDLIAGTELKLRRSGPRVMLVGDELAQRRLVSKLAHEEMDDGFADMASLRRTIGLESIDPKSFSPFKQELTTRLGEQGFYVNELAVSDVILHVAIAADRVAQGRALTGTHVDPSAQQRQVAELLDDLTLKHFGTRVGLGDLHHLASLILTRAVTPKGEALEVALDPHIESVVREAVRHAAEEYLVDIFHDDFLRRLSLHVQNLVHRAREQAWSRNPLTRSLKAAYPMVFEVAVSIASQVGDHLRLSLGDDEIAYIAMHVGGRLERNRRSDAVLTATIVCPGYYELHELLRSRIDRSLGSSVEVTAVETEMSPDWSAITTDLVLTTIDPPVPDERTVLLPPFLTDSDTERIAAAAARRRRSLRLARLRAELEHYFHPSAFIRPLPAAKEAGVIRTLGAPLVELGVIDEDYIDRAIAREEMSSTAFTDALAVPHALKMTAGRTVLSVGVAESSLRWGDSRVQFVVLVAFSEEDREAFQTIFEQLVEVFNERDSVQRLLRRGTNFTDFLDELTAVIDG</sequence>
<dbReference type="InterPro" id="IPR050661">
    <property type="entry name" value="BglG_antiterminators"/>
</dbReference>
<dbReference type="InterPro" id="IPR002178">
    <property type="entry name" value="PTS_EIIA_type-2_dom"/>
</dbReference>
<proteinExistence type="predicted"/>
<dbReference type="PROSITE" id="PS51094">
    <property type="entry name" value="PTS_EIIA_TYPE_2"/>
    <property type="match status" value="1"/>
</dbReference>
<dbReference type="Gene3D" id="1.10.10.10">
    <property type="entry name" value="Winged helix-like DNA-binding domain superfamily/Winged helix DNA-binding domain"/>
    <property type="match status" value="1"/>
</dbReference>
<dbReference type="InterPro" id="IPR036388">
    <property type="entry name" value="WH-like_DNA-bd_sf"/>
</dbReference>
<reference evidence="4 5" key="1">
    <citation type="submission" date="2019-05" db="EMBL/GenBank/DDBJ databases">
        <title>Nesterenkonia sp. GY074 isolated from the Southern Atlantic Ocean.</title>
        <authorList>
            <person name="Zhang G."/>
        </authorList>
    </citation>
    <scope>NUCLEOTIDE SEQUENCE [LARGE SCALE GENOMIC DNA]</scope>
    <source>
        <strain evidence="4 5">GY074</strain>
    </source>
</reference>
<dbReference type="Pfam" id="PF08279">
    <property type="entry name" value="HTH_11"/>
    <property type="match status" value="1"/>
</dbReference>
<dbReference type="OrthoDB" id="3710983at2"/>
<dbReference type="PROSITE" id="PS51372">
    <property type="entry name" value="PRD_2"/>
    <property type="match status" value="1"/>
</dbReference>
<dbReference type="PANTHER" id="PTHR30185">
    <property type="entry name" value="CRYPTIC BETA-GLUCOSIDE BGL OPERON ANTITERMINATOR"/>
    <property type="match status" value="1"/>
</dbReference>
<dbReference type="EMBL" id="VAVZ01000027">
    <property type="protein sequence ID" value="TLP95754.1"/>
    <property type="molecule type" value="Genomic_DNA"/>
</dbReference>
<dbReference type="Gene3D" id="3.40.930.10">
    <property type="entry name" value="Mannitol-specific EII, Chain A"/>
    <property type="match status" value="1"/>
</dbReference>
<dbReference type="PANTHER" id="PTHR30185:SF12">
    <property type="entry name" value="TRANSCRIPTIONAL REGULATOR MANR"/>
    <property type="match status" value="1"/>
</dbReference>
<organism evidence="4 5">
    <name type="scientific">Nesterenkonia salmonea</name>
    <dbReference type="NCBI Taxonomy" id="1804987"/>
    <lineage>
        <taxon>Bacteria</taxon>
        <taxon>Bacillati</taxon>
        <taxon>Actinomycetota</taxon>
        <taxon>Actinomycetes</taxon>
        <taxon>Micrococcales</taxon>
        <taxon>Micrococcaceae</taxon>
        <taxon>Nesterenkonia</taxon>
    </lineage>
</organism>
<dbReference type="Pfam" id="PF00359">
    <property type="entry name" value="PTS_EIIA_2"/>
    <property type="match status" value="1"/>
</dbReference>
<keyword evidence="1" id="KW-0677">Repeat</keyword>
<evidence type="ECO:0000313" key="5">
    <source>
        <dbReference type="Proteomes" id="UP000310458"/>
    </source>
</evidence>
<dbReference type="InterPro" id="IPR011608">
    <property type="entry name" value="PRD"/>
</dbReference>
<name>A0A5R9B9G8_9MICC</name>